<dbReference type="AlphaFoldDB" id="A0A9D5C0W1"/>
<accession>A0A9D5C0W1</accession>
<feature type="domain" description="DUF4283" evidence="2">
    <location>
        <begin position="4"/>
        <end position="81"/>
    </location>
</feature>
<gene>
    <name evidence="4" type="ORF">J5N97_025749</name>
</gene>
<feature type="compositionally biased region" description="Low complexity" evidence="1">
    <location>
        <begin position="193"/>
        <end position="214"/>
    </location>
</feature>
<evidence type="ECO:0000313" key="4">
    <source>
        <dbReference type="EMBL" id="KAJ0964611.1"/>
    </source>
</evidence>
<dbReference type="EMBL" id="JAGGNH010000008">
    <property type="protein sequence ID" value="KAJ0964611.1"/>
    <property type="molecule type" value="Genomic_DNA"/>
</dbReference>
<dbReference type="PANTHER" id="PTHR31286:SF99">
    <property type="entry name" value="DUF4283 DOMAIN-CONTAINING PROTEIN"/>
    <property type="match status" value="1"/>
</dbReference>
<dbReference type="Pfam" id="PF14392">
    <property type="entry name" value="zf-CCHC_4"/>
    <property type="match status" value="1"/>
</dbReference>
<feature type="domain" description="Zinc knuckle CX2CX4HX4C" evidence="3">
    <location>
        <begin position="156"/>
        <end position="185"/>
    </location>
</feature>
<dbReference type="PANTHER" id="PTHR31286">
    <property type="entry name" value="GLYCINE-RICH CELL WALL STRUCTURAL PROTEIN 1.8-LIKE"/>
    <property type="match status" value="1"/>
</dbReference>
<feature type="compositionally biased region" description="Polar residues" evidence="1">
    <location>
        <begin position="300"/>
        <end position="310"/>
    </location>
</feature>
<evidence type="ECO:0008006" key="6">
    <source>
        <dbReference type="Google" id="ProtNLM"/>
    </source>
</evidence>
<evidence type="ECO:0000259" key="2">
    <source>
        <dbReference type="Pfam" id="PF14111"/>
    </source>
</evidence>
<dbReference type="Pfam" id="PF14111">
    <property type="entry name" value="DUF4283"/>
    <property type="match status" value="1"/>
</dbReference>
<evidence type="ECO:0000259" key="3">
    <source>
        <dbReference type="Pfam" id="PF14392"/>
    </source>
</evidence>
<evidence type="ECO:0000313" key="5">
    <source>
        <dbReference type="Proteomes" id="UP001085076"/>
    </source>
</evidence>
<reference evidence="4" key="2">
    <citation type="journal article" date="2022" name="Hortic Res">
        <title>The genome of Dioscorea zingiberensis sheds light on the biosynthesis, origin and evolution of the medicinally important diosgenin saponins.</title>
        <authorList>
            <person name="Li Y."/>
            <person name="Tan C."/>
            <person name="Li Z."/>
            <person name="Guo J."/>
            <person name="Li S."/>
            <person name="Chen X."/>
            <person name="Wang C."/>
            <person name="Dai X."/>
            <person name="Yang H."/>
            <person name="Song W."/>
            <person name="Hou L."/>
            <person name="Xu J."/>
            <person name="Tong Z."/>
            <person name="Xu A."/>
            <person name="Yuan X."/>
            <person name="Wang W."/>
            <person name="Yang Q."/>
            <person name="Chen L."/>
            <person name="Sun Z."/>
            <person name="Wang K."/>
            <person name="Pan B."/>
            <person name="Chen J."/>
            <person name="Bao Y."/>
            <person name="Liu F."/>
            <person name="Qi X."/>
            <person name="Gang D.R."/>
            <person name="Wen J."/>
            <person name="Li J."/>
        </authorList>
    </citation>
    <scope>NUCLEOTIDE SEQUENCE</scope>
    <source>
        <strain evidence="4">Dzin_1.0</strain>
    </source>
</reference>
<dbReference type="Proteomes" id="UP001085076">
    <property type="component" value="Miscellaneous, Linkage group lg08"/>
</dbReference>
<protein>
    <recommendedName>
        <fullName evidence="6">CCHC-type domain-containing protein</fullName>
    </recommendedName>
</protein>
<reference evidence="4" key="1">
    <citation type="submission" date="2021-03" db="EMBL/GenBank/DDBJ databases">
        <authorList>
            <person name="Li Z."/>
            <person name="Yang C."/>
        </authorList>
    </citation>
    <scope>NUCLEOTIDE SEQUENCE</scope>
    <source>
        <strain evidence="4">Dzin_1.0</strain>
        <tissue evidence="4">Leaf</tissue>
    </source>
</reference>
<feature type="compositionally biased region" description="Polar residues" evidence="1">
    <location>
        <begin position="265"/>
        <end position="288"/>
    </location>
</feature>
<dbReference type="InterPro" id="IPR040256">
    <property type="entry name" value="At4g02000-like"/>
</dbReference>
<dbReference type="InterPro" id="IPR025558">
    <property type="entry name" value="DUF4283"/>
</dbReference>
<dbReference type="InterPro" id="IPR025836">
    <property type="entry name" value="Zn_knuckle_CX2CX4HX4C"/>
</dbReference>
<organism evidence="4 5">
    <name type="scientific">Dioscorea zingiberensis</name>
    <dbReference type="NCBI Taxonomy" id="325984"/>
    <lineage>
        <taxon>Eukaryota</taxon>
        <taxon>Viridiplantae</taxon>
        <taxon>Streptophyta</taxon>
        <taxon>Embryophyta</taxon>
        <taxon>Tracheophyta</taxon>
        <taxon>Spermatophyta</taxon>
        <taxon>Magnoliopsida</taxon>
        <taxon>Liliopsida</taxon>
        <taxon>Dioscoreales</taxon>
        <taxon>Dioscoreaceae</taxon>
        <taxon>Dioscorea</taxon>
    </lineage>
</organism>
<comment type="caution">
    <text evidence="4">The sequence shown here is derived from an EMBL/GenBank/DDBJ whole genome shotgun (WGS) entry which is preliminary data.</text>
</comment>
<keyword evidence="5" id="KW-1185">Reference proteome</keyword>
<proteinExistence type="predicted"/>
<name>A0A9D5C0W1_9LILI</name>
<feature type="region of interest" description="Disordered" evidence="1">
    <location>
        <begin position="190"/>
        <end position="319"/>
    </location>
</feature>
<dbReference type="OrthoDB" id="1720039at2759"/>
<sequence length="319" mass="35332">MRGTLFGKVLGKAPNLEYARETLSRLWCSYGEVTIADMPNGFFLVQCESEAMAEDVLADGPWTINGSVFHLLRWKEHFEPMYEKLTTATLWVHLYNLPVEYWPPEHLESLVTYFGKLVKIDNTTNQKGRACFARVCIELDLTVPLKGGVWVTTPRAKSFVPIRYERLPIFYYKCGAIGHSATNCTVEPSGCRGEASGTESGAAAPKGKMAMPPKTRSNQRNTKVPGVQQEEVASQDPKKEKDGVYGPWMDASSHRRRGKYCGAMTGNQSEGHGTLAENRQVNPTNSSGRFACLTEEGQHTGRNNRGNGYSPSRDCNGAP</sequence>
<evidence type="ECO:0000256" key="1">
    <source>
        <dbReference type="SAM" id="MobiDB-lite"/>
    </source>
</evidence>